<protein>
    <submittedName>
        <fullName evidence="6">MFS transporter</fullName>
    </submittedName>
</protein>
<comment type="caution">
    <text evidence="6">The sequence shown here is derived from an EMBL/GenBank/DDBJ whole genome shotgun (WGS) entry which is preliminary data.</text>
</comment>
<dbReference type="PANTHER" id="PTHR11360">
    <property type="entry name" value="MONOCARBOXYLATE TRANSPORTER"/>
    <property type="match status" value="1"/>
</dbReference>
<dbReference type="InterPro" id="IPR036259">
    <property type="entry name" value="MFS_trans_sf"/>
</dbReference>
<sequence length="411" mass="43537">MHLQAGAAEEWRQFWFLPLLAALGYSSAVLHTYGVGPFIEPIQAEFGWSRAGMSFGLTIVGAVGALLAIPMGMVVDRLGPRRVALVGTILMPVSMGLLGTTSDSLAHWYMLWGLVAFANLWMQATVWTSALASRFEKSRGMAFAVCFSGASFTATVLPFIATSLIMAFDWRTAIMLIGAIWTVAVFPLMFFFFRGAQDVKAADGKVSQAPPVSLPGATVAEALRSFSFYSLFLASLLFTTTAVGMIVHIVPILKDQGATALGAAGIASLVGIFSIIGRLGTGFLLDRFPPNLVGALSFMLPVIACLLLLFDGANPVSQSVAASLFGFTLGAEVDVIAYLATRQFGLKNYGVIFGAIVTAMAAGGAIGPLVAGFAYDIYSGYSQFLMLTMALMVISAAAVIWLGKPGVWRND</sequence>
<feature type="transmembrane region" description="Helical" evidence="4">
    <location>
        <begin position="53"/>
        <end position="71"/>
    </location>
</feature>
<dbReference type="InterPro" id="IPR050327">
    <property type="entry name" value="Proton-linked_MCT"/>
</dbReference>
<dbReference type="RefSeq" id="WP_039286477.1">
    <property type="nucleotide sequence ID" value="NZ_JTDI01000005.1"/>
</dbReference>
<feature type="transmembrane region" description="Helical" evidence="4">
    <location>
        <begin position="142"/>
        <end position="167"/>
    </location>
</feature>
<keyword evidence="7" id="KW-1185">Reference proteome</keyword>
<feature type="transmembrane region" description="Helical" evidence="4">
    <location>
        <begin position="381"/>
        <end position="402"/>
    </location>
</feature>
<feature type="transmembrane region" description="Helical" evidence="4">
    <location>
        <begin position="292"/>
        <end position="310"/>
    </location>
</feature>
<keyword evidence="1 4" id="KW-0812">Transmembrane</keyword>
<proteinExistence type="predicted"/>
<feature type="transmembrane region" description="Helical" evidence="4">
    <location>
        <begin position="259"/>
        <end position="280"/>
    </location>
</feature>
<evidence type="ECO:0000259" key="5">
    <source>
        <dbReference type="PROSITE" id="PS50850"/>
    </source>
</evidence>
<dbReference type="AlphaFoldDB" id="A0A0B1ZLX7"/>
<dbReference type="STRING" id="1348853.LK12_16835"/>
<feature type="transmembrane region" description="Helical" evidence="4">
    <location>
        <begin position="14"/>
        <end position="33"/>
    </location>
</feature>
<evidence type="ECO:0000256" key="4">
    <source>
        <dbReference type="SAM" id="Phobius"/>
    </source>
</evidence>
<accession>A0A0B1ZLX7</accession>
<feature type="transmembrane region" description="Helical" evidence="4">
    <location>
        <begin position="83"/>
        <end position="102"/>
    </location>
</feature>
<dbReference type="OrthoDB" id="9796632at2"/>
<evidence type="ECO:0000313" key="6">
    <source>
        <dbReference type="EMBL" id="KHK90290.1"/>
    </source>
</evidence>
<organism evidence="6 7">
    <name type="scientific">Novosphingobium malaysiense</name>
    <dbReference type="NCBI Taxonomy" id="1348853"/>
    <lineage>
        <taxon>Bacteria</taxon>
        <taxon>Pseudomonadati</taxon>
        <taxon>Pseudomonadota</taxon>
        <taxon>Alphaproteobacteria</taxon>
        <taxon>Sphingomonadales</taxon>
        <taxon>Sphingomonadaceae</taxon>
        <taxon>Novosphingobium</taxon>
    </lineage>
</organism>
<keyword evidence="3 4" id="KW-0472">Membrane</keyword>
<reference evidence="6 7" key="1">
    <citation type="submission" date="2014-10" db="EMBL/GenBank/DDBJ databases">
        <title>Genome sequence of Novosphingobium malaysiense MUSC 273(T).</title>
        <authorList>
            <person name="Lee L.-H."/>
        </authorList>
    </citation>
    <scope>NUCLEOTIDE SEQUENCE [LARGE SCALE GENOMIC DNA]</scope>
    <source>
        <strain evidence="6 7">MUSC 273</strain>
    </source>
</reference>
<feature type="transmembrane region" description="Helical" evidence="4">
    <location>
        <begin position="316"/>
        <end position="339"/>
    </location>
</feature>
<feature type="domain" description="Major facilitator superfamily (MFS) profile" evidence="5">
    <location>
        <begin position="17"/>
        <end position="407"/>
    </location>
</feature>
<dbReference type="EMBL" id="JTDI01000005">
    <property type="protein sequence ID" value="KHK90290.1"/>
    <property type="molecule type" value="Genomic_DNA"/>
</dbReference>
<dbReference type="Gene3D" id="1.20.1250.20">
    <property type="entry name" value="MFS general substrate transporter like domains"/>
    <property type="match status" value="2"/>
</dbReference>
<dbReference type="Proteomes" id="UP000031057">
    <property type="component" value="Unassembled WGS sequence"/>
</dbReference>
<feature type="transmembrane region" description="Helical" evidence="4">
    <location>
        <begin position="351"/>
        <end position="375"/>
    </location>
</feature>
<dbReference type="GO" id="GO:0022857">
    <property type="term" value="F:transmembrane transporter activity"/>
    <property type="evidence" value="ECO:0007669"/>
    <property type="project" value="InterPro"/>
</dbReference>
<name>A0A0B1ZLX7_9SPHN</name>
<keyword evidence="2 4" id="KW-1133">Transmembrane helix</keyword>
<evidence type="ECO:0000256" key="2">
    <source>
        <dbReference type="ARBA" id="ARBA00022989"/>
    </source>
</evidence>
<gene>
    <name evidence="6" type="ORF">LK12_16835</name>
</gene>
<feature type="transmembrane region" description="Helical" evidence="4">
    <location>
        <begin position="108"/>
        <end position="130"/>
    </location>
</feature>
<dbReference type="Pfam" id="PF07690">
    <property type="entry name" value="MFS_1"/>
    <property type="match status" value="1"/>
</dbReference>
<evidence type="ECO:0000256" key="3">
    <source>
        <dbReference type="ARBA" id="ARBA00023136"/>
    </source>
</evidence>
<feature type="transmembrane region" description="Helical" evidence="4">
    <location>
        <begin position="173"/>
        <end position="193"/>
    </location>
</feature>
<dbReference type="CDD" id="cd17355">
    <property type="entry name" value="MFS_YcxA_like"/>
    <property type="match status" value="1"/>
</dbReference>
<feature type="transmembrane region" description="Helical" evidence="4">
    <location>
        <begin position="231"/>
        <end position="253"/>
    </location>
</feature>
<dbReference type="PROSITE" id="PS50850">
    <property type="entry name" value="MFS"/>
    <property type="match status" value="1"/>
</dbReference>
<dbReference type="SUPFAM" id="SSF103473">
    <property type="entry name" value="MFS general substrate transporter"/>
    <property type="match status" value="1"/>
</dbReference>
<evidence type="ECO:0000256" key="1">
    <source>
        <dbReference type="ARBA" id="ARBA00022692"/>
    </source>
</evidence>
<dbReference type="PANTHER" id="PTHR11360:SF290">
    <property type="entry name" value="MONOCARBOXYLATE MFS PERMEASE"/>
    <property type="match status" value="1"/>
</dbReference>
<evidence type="ECO:0000313" key="7">
    <source>
        <dbReference type="Proteomes" id="UP000031057"/>
    </source>
</evidence>
<dbReference type="InterPro" id="IPR020846">
    <property type="entry name" value="MFS_dom"/>
</dbReference>
<dbReference type="InterPro" id="IPR011701">
    <property type="entry name" value="MFS"/>
</dbReference>